<dbReference type="EMBL" id="JACTAM010000017">
    <property type="protein sequence ID" value="KAI2654248.1"/>
    <property type="molecule type" value="Genomic_DNA"/>
</dbReference>
<reference evidence="1 2" key="1">
    <citation type="submission" date="2022-01" db="EMBL/GenBank/DDBJ databases">
        <title>A high-quality chromosome-level genome assembly of rohu carp, Labeo rohita.</title>
        <authorList>
            <person name="Arick M.A. II"/>
            <person name="Hsu C.-Y."/>
            <person name="Magbanua Z."/>
            <person name="Pechanova O."/>
            <person name="Grover C."/>
            <person name="Miller E."/>
            <person name="Thrash A."/>
            <person name="Ezzel L."/>
            <person name="Alam S."/>
            <person name="Benzie J."/>
            <person name="Hamilton M."/>
            <person name="Karsi A."/>
            <person name="Lawrence M.L."/>
            <person name="Peterson D.G."/>
        </authorList>
    </citation>
    <scope>NUCLEOTIDE SEQUENCE [LARGE SCALE GENOMIC DNA]</scope>
    <source>
        <strain evidence="2">BAU-BD-2019</strain>
        <tissue evidence="1">Blood</tissue>
    </source>
</reference>
<keyword evidence="2" id="KW-1185">Reference proteome</keyword>
<name>A0ABQ8LUC3_LABRO</name>
<sequence>MFKEFLLHCSHAEIKDSPAVNGAGGSGAFRSVFLRSEVGNAMGLCTWQNRSGYVDSLANQLGCASDSSSNYIRQLETKVRILEDDNKQLLSQQGNMGDLKTLRKGLSLYHSESQLSSLSQFQDTLQNVCIPLIKSDLTPLFCIIAKT</sequence>
<gene>
    <name evidence="1" type="ORF">H4Q32_010913</name>
</gene>
<accession>A0ABQ8LUC3</accession>
<proteinExistence type="predicted"/>
<dbReference type="Proteomes" id="UP000830375">
    <property type="component" value="Unassembled WGS sequence"/>
</dbReference>
<comment type="caution">
    <text evidence="1">The sequence shown here is derived from an EMBL/GenBank/DDBJ whole genome shotgun (WGS) entry which is preliminary data.</text>
</comment>
<protein>
    <submittedName>
        <fullName evidence="1">Coiled-coil domain-containing protein 85C-A</fullName>
    </submittedName>
</protein>
<evidence type="ECO:0000313" key="1">
    <source>
        <dbReference type="EMBL" id="KAI2654248.1"/>
    </source>
</evidence>
<organism evidence="1 2">
    <name type="scientific">Labeo rohita</name>
    <name type="common">Indian major carp</name>
    <name type="synonym">Cyprinus rohita</name>
    <dbReference type="NCBI Taxonomy" id="84645"/>
    <lineage>
        <taxon>Eukaryota</taxon>
        <taxon>Metazoa</taxon>
        <taxon>Chordata</taxon>
        <taxon>Craniata</taxon>
        <taxon>Vertebrata</taxon>
        <taxon>Euteleostomi</taxon>
        <taxon>Actinopterygii</taxon>
        <taxon>Neopterygii</taxon>
        <taxon>Teleostei</taxon>
        <taxon>Ostariophysi</taxon>
        <taxon>Cypriniformes</taxon>
        <taxon>Cyprinidae</taxon>
        <taxon>Labeoninae</taxon>
        <taxon>Labeonini</taxon>
        <taxon>Labeo</taxon>
    </lineage>
</organism>
<evidence type="ECO:0000313" key="2">
    <source>
        <dbReference type="Proteomes" id="UP000830375"/>
    </source>
</evidence>